<evidence type="ECO:0000313" key="1">
    <source>
        <dbReference type="EMBL" id="ALO45851.1"/>
    </source>
</evidence>
<name>A0A0S2KC13_9GAMM</name>
<dbReference type="AlphaFoldDB" id="A0A0S2KC13"/>
<sequence length="40" mass="4417">MRLISESLLALFAVDGDPVQDITVFQKIALVIKQGEVYVP</sequence>
<dbReference type="STRING" id="1249552.PS2015_1192"/>
<dbReference type="SUPFAM" id="SSF51338">
    <property type="entry name" value="Composite domain of metallo-dependent hydrolases"/>
    <property type="match status" value="1"/>
</dbReference>
<accession>A0A0S2KC13</accession>
<evidence type="ECO:0000313" key="2">
    <source>
        <dbReference type="Proteomes" id="UP000065641"/>
    </source>
</evidence>
<gene>
    <name evidence="1" type="ORF">PS2015_1192</name>
</gene>
<dbReference type="Proteomes" id="UP000065641">
    <property type="component" value="Chromosome"/>
</dbReference>
<reference evidence="1 2" key="1">
    <citation type="submission" date="2015-11" db="EMBL/GenBank/DDBJ databases">
        <authorList>
            <person name="Zhang Y."/>
            <person name="Guo Z."/>
        </authorList>
    </citation>
    <scope>NUCLEOTIDE SEQUENCE [LARGE SCALE GENOMIC DNA]</scope>
    <source>
        <strain evidence="1 2">KCTC 32221</strain>
    </source>
</reference>
<dbReference type="KEGG" id="pspi:PS2015_1192"/>
<dbReference type="EMBL" id="CP013189">
    <property type="protein sequence ID" value="ALO45851.1"/>
    <property type="molecule type" value="Genomic_DNA"/>
</dbReference>
<dbReference type="GO" id="GO:0016810">
    <property type="term" value="F:hydrolase activity, acting on carbon-nitrogen (but not peptide) bonds"/>
    <property type="evidence" value="ECO:0007669"/>
    <property type="project" value="InterPro"/>
</dbReference>
<dbReference type="InterPro" id="IPR011059">
    <property type="entry name" value="Metal-dep_hydrolase_composite"/>
</dbReference>
<keyword evidence="2" id="KW-1185">Reference proteome</keyword>
<organism evidence="1 2">
    <name type="scientific">Pseudohongiella spirulinae</name>
    <dbReference type="NCBI Taxonomy" id="1249552"/>
    <lineage>
        <taxon>Bacteria</taxon>
        <taxon>Pseudomonadati</taxon>
        <taxon>Pseudomonadota</taxon>
        <taxon>Gammaproteobacteria</taxon>
        <taxon>Pseudomonadales</taxon>
        <taxon>Pseudohongiellaceae</taxon>
        <taxon>Pseudohongiella</taxon>
    </lineage>
</organism>
<proteinExistence type="predicted"/>
<protein>
    <submittedName>
        <fullName evidence="1">Uncharacterized protein</fullName>
    </submittedName>
</protein>
<dbReference type="Gene3D" id="2.30.40.10">
    <property type="entry name" value="Urease, subunit C, domain 1"/>
    <property type="match status" value="1"/>
</dbReference>